<accession>A0A087UZS8</accession>
<dbReference type="GO" id="GO:0006893">
    <property type="term" value="P:Golgi to plasma membrane transport"/>
    <property type="evidence" value="ECO:0007669"/>
    <property type="project" value="TreeGrafter"/>
</dbReference>
<dbReference type="GO" id="GO:0008593">
    <property type="term" value="P:regulation of Notch signaling pathway"/>
    <property type="evidence" value="ECO:0007669"/>
    <property type="project" value="TreeGrafter"/>
</dbReference>
<dbReference type="SUPFAM" id="SSF50978">
    <property type="entry name" value="WD40 repeat-like"/>
    <property type="match status" value="1"/>
</dbReference>
<dbReference type="PANTHER" id="PTHR10241">
    <property type="entry name" value="LETHAL 2 GIANT LARVAE PROTEIN"/>
    <property type="match status" value="1"/>
</dbReference>
<gene>
    <name evidence="7" type="ORF">X975_19932</name>
</gene>
<dbReference type="SMART" id="SM00320">
    <property type="entry name" value="WD40"/>
    <property type="match status" value="3"/>
</dbReference>
<evidence type="ECO:0000256" key="4">
    <source>
        <dbReference type="ARBA" id="ARBA00022737"/>
    </source>
</evidence>
<dbReference type="GO" id="GO:0045159">
    <property type="term" value="F:myosin II binding"/>
    <property type="evidence" value="ECO:0007669"/>
    <property type="project" value="TreeGrafter"/>
</dbReference>
<dbReference type="PANTHER" id="PTHR10241:SF29">
    <property type="entry name" value="LETHAL(2) GIANT LARVAE PROTEIN"/>
    <property type="match status" value="1"/>
</dbReference>
<dbReference type="InterPro" id="IPR000664">
    <property type="entry name" value="Lethal2_giant"/>
</dbReference>
<evidence type="ECO:0000256" key="2">
    <source>
        <dbReference type="ARBA" id="ARBA00022483"/>
    </source>
</evidence>
<sequence length="470" mass="52617">MKKITCIALNSSSSILYIGTMCGNIYTLNVGTFEMAESVIYQDVVVQNIPDDKKLKQGAVKTISYHFSNPDCLLIGYQQGLITLWDTKKLVVVSTFIISQSLESVAWHHNGDQFISSYSDGSYVIWDTQDSSKPSEVPLTPYGPFACKAIHKVLWNTVKGGDDYIIFSGGMPRSSYGEKFTVTIMCGDRHQVLDLSSKVINFFTISDALDESEFDNPHSLVILVEEELIAIDLESEFWSPYKYPYLEIPHSSSITCYQFCPNVHNDLWKQLAASSQSMPAQNISENDWPIKGGSVIPDNNPVNNLLVTGHENGSVKIWKATLTSLQLIYSFHTSQVFVTYDGEEEKDDDDNEEWPPFRKIGNFDVLSDDSRLAVKTLVLNDITRTLIVGGNGGQILVLQLLDVDAEKETIVTHITIGDKWDSSLWCNPQPLIVKHGKRKYGKGFHVQCVVQLTPPAPVTSLTFHAEWNLQ</sequence>
<keyword evidence="8" id="KW-1185">Reference proteome</keyword>
<name>A0A087UZS8_STEMI</name>
<dbReference type="Pfam" id="PF08366">
    <property type="entry name" value="LLGL"/>
    <property type="match status" value="1"/>
</dbReference>
<evidence type="ECO:0000256" key="3">
    <source>
        <dbReference type="ARBA" id="ARBA00022574"/>
    </source>
</evidence>
<organism evidence="7 8">
    <name type="scientific">Stegodyphus mimosarum</name>
    <name type="common">African social velvet spider</name>
    <dbReference type="NCBI Taxonomy" id="407821"/>
    <lineage>
        <taxon>Eukaryota</taxon>
        <taxon>Metazoa</taxon>
        <taxon>Ecdysozoa</taxon>
        <taxon>Arthropoda</taxon>
        <taxon>Chelicerata</taxon>
        <taxon>Arachnida</taxon>
        <taxon>Araneae</taxon>
        <taxon>Araneomorphae</taxon>
        <taxon>Entelegynae</taxon>
        <taxon>Eresoidea</taxon>
        <taxon>Eresidae</taxon>
        <taxon>Stegodyphus</taxon>
    </lineage>
</organism>
<dbReference type="Gene3D" id="2.130.10.10">
    <property type="entry name" value="YVTN repeat-like/Quinoprotein amine dehydrogenase"/>
    <property type="match status" value="1"/>
</dbReference>
<evidence type="ECO:0000256" key="5">
    <source>
        <dbReference type="PROSITE-ProRule" id="PRU00221"/>
    </source>
</evidence>
<dbReference type="PROSITE" id="PS50082">
    <property type="entry name" value="WD_REPEATS_2"/>
    <property type="match status" value="1"/>
</dbReference>
<dbReference type="GO" id="GO:0019905">
    <property type="term" value="F:syntaxin binding"/>
    <property type="evidence" value="ECO:0007669"/>
    <property type="project" value="TreeGrafter"/>
</dbReference>
<dbReference type="STRING" id="407821.A0A087UZS8"/>
<dbReference type="Pfam" id="PF00400">
    <property type="entry name" value="WD40"/>
    <property type="match status" value="1"/>
</dbReference>
<dbReference type="EMBL" id="KK122513">
    <property type="protein sequence ID" value="KFM82867.1"/>
    <property type="molecule type" value="Genomic_DNA"/>
</dbReference>
<evidence type="ECO:0000256" key="1">
    <source>
        <dbReference type="ARBA" id="ARBA00008070"/>
    </source>
</evidence>
<dbReference type="InterPro" id="IPR001680">
    <property type="entry name" value="WD40_rpt"/>
</dbReference>
<dbReference type="OrthoDB" id="19944at2759"/>
<dbReference type="PRINTS" id="PR00962">
    <property type="entry name" value="LETHAL2GIANT"/>
</dbReference>
<protein>
    <submittedName>
        <fullName evidence="7">Lethal(2) giant larvae protein-like protein</fullName>
    </submittedName>
</protein>
<dbReference type="GO" id="GO:0005096">
    <property type="term" value="F:GTPase activator activity"/>
    <property type="evidence" value="ECO:0007669"/>
    <property type="project" value="TreeGrafter"/>
</dbReference>
<dbReference type="InterPro" id="IPR036322">
    <property type="entry name" value="WD40_repeat_dom_sf"/>
</dbReference>
<dbReference type="GO" id="GO:0006887">
    <property type="term" value="P:exocytosis"/>
    <property type="evidence" value="ECO:0007669"/>
    <property type="project" value="UniProtKB-KW"/>
</dbReference>
<dbReference type="GO" id="GO:0030864">
    <property type="term" value="C:cortical actin cytoskeleton"/>
    <property type="evidence" value="ECO:0007669"/>
    <property type="project" value="TreeGrafter"/>
</dbReference>
<dbReference type="OMA" id="KYTISIM"/>
<dbReference type="InterPro" id="IPR015943">
    <property type="entry name" value="WD40/YVTN_repeat-like_dom_sf"/>
</dbReference>
<keyword evidence="2" id="KW-0268">Exocytosis</keyword>
<dbReference type="GO" id="GO:0005886">
    <property type="term" value="C:plasma membrane"/>
    <property type="evidence" value="ECO:0007669"/>
    <property type="project" value="TreeGrafter"/>
</dbReference>
<dbReference type="Proteomes" id="UP000054359">
    <property type="component" value="Unassembled WGS sequence"/>
</dbReference>
<feature type="repeat" description="WD" evidence="5">
    <location>
        <begin position="99"/>
        <end position="136"/>
    </location>
</feature>
<dbReference type="GO" id="GO:0032878">
    <property type="term" value="P:regulation of establishment or maintenance of cell polarity"/>
    <property type="evidence" value="ECO:0007669"/>
    <property type="project" value="TreeGrafter"/>
</dbReference>
<evidence type="ECO:0000259" key="6">
    <source>
        <dbReference type="Pfam" id="PF08366"/>
    </source>
</evidence>
<proteinExistence type="inferred from homology"/>
<keyword evidence="3 5" id="KW-0853">WD repeat</keyword>
<evidence type="ECO:0000313" key="8">
    <source>
        <dbReference type="Proteomes" id="UP000054359"/>
    </source>
</evidence>
<feature type="non-terminal residue" evidence="7">
    <location>
        <position position="470"/>
    </location>
</feature>
<dbReference type="GO" id="GO:0030866">
    <property type="term" value="P:cortical actin cytoskeleton organization"/>
    <property type="evidence" value="ECO:0007669"/>
    <property type="project" value="TreeGrafter"/>
</dbReference>
<keyword evidence="4" id="KW-0677">Repeat</keyword>
<reference evidence="7 8" key="1">
    <citation type="submission" date="2013-11" db="EMBL/GenBank/DDBJ databases">
        <title>Genome sequencing of Stegodyphus mimosarum.</title>
        <authorList>
            <person name="Bechsgaard J."/>
        </authorList>
    </citation>
    <scope>NUCLEOTIDE SEQUENCE [LARGE SCALE GENOMIC DNA]</scope>
</reference>
<comment type="similarity">
    <text evidence="1">Belongs to the WD repeat L(2)GL family.</text>
</comment>
<dbReference type="AlphaFoldDB" id="A0A087UZS8"/>
<dbReference type="GO" id="GO:0051294">
    <property type="term" value="P:establishment of spindle orientation"/>
    <property type="evidence" value="ECO:0007669"/>
    <property type="project" value="TreeGrafter"/>
</dbReference>
<feature type="domain" description="Lethal giant larvae homologue 2" evidence="6">
    <location>
        <begin position="140"/>
        <end position="238"/>
    </location>
</feature>
<evidence type="ECO:0000313" key="7">
    <source>
        <dbReference type="EMBL" id="KFM82867.1"/>
    </source>
</evidence>
<dbReference type="InterPro" id="IPR013577">
    <property type="entry name" value="LLGL2"/>
</dbReference>